<dbReference type="Pfam" id="PF00145">
    <property type="entry name" value="DNA_methylase"/>
    <property type="match status" value="1"/>
</dbReference>
<name>A0ABQ5ZXX6_9GAMM</name>
<protein>
    <recommendedName>
        <fullName evidence="1">DNA (cytosine-5-)-methyltransferase</fullName>
        <ecNumber evidence="1">2.1.1.37</ecNumber>
    </recommendedName>
</protein>
<dbReference type="InterPro" id="IPR050390">
    <property type="entry name" value="C5-Methyltransferase"/>
</dbReference>
<comment type="catalytic activity">
    <reaction evidence="6">
        <text>a 2'-deoxycytidine in DNA + S-adenosyl-L-methionine = a 5-methyl-2'-deoxycytidine in DNA + S-adenosyl-L-homocysteine + H(+)</text>
        <dbReference type="Rhea" id="RHEA:13681"/>
        <dbReference type="Rhea" id="RHEA-COMP:11369"/>
        <dbReference type="Rhea" id="RHEA-COMP:11370"/>
        <dbReference type="ChEBI" id="CHEBI:15378"/>
        <dbReference type="ChEBI" id="CHEBI:57856"/>
        <dbReference type="ChEBI" id="CHEBI:59789"/>
        <dbReference type="ChEBI" id="CHEBI:85452"/>
        <dbReference type="ChEBI" id="CHEBI:85454"/>
        <dbReference type="EC" id="2.1.1.37"/>
    </reaction>
</comment>
<evidence type="ECO:0000256" key="6">
    <source>
        <dbReference type="ARBA" id="ARBA00047422"/>
    </source>
</evidence>
<accession>A0ABQ5ZXX6</accession>
<keyword evidence="3" id="KW-0808">Transferase</keyword>
<dbReference type="Gene3D" id="3.40.50.150">
    <property type="entry name" value="Vaccinia Virus protein VP39"/>
    <property type="match status" value="1"/>
</dbReference>
<dbReference type="PANTHER" id="PTHR10629:SF52">
    <property type="entry name" value="DNA (CYTOSINE-5)-METHYLTRANSFERASE 1"/>
    <property type="match status" value="1"/>
</dbReference>
<dbReference type="InterPro" id="IPR029063">
    <property type="entry name" value="SAM-dependent_MTases_sf"/>
</dbReference>
<dbReference type="EC" id="2.1.1.37" evidence="1"/>
<dbReference type="Proteomes" id="UP001156682">
    <property type="component" value="Unassembled WGS sequence"/>
</dbReference>
<evidence type="ECO:0000313" key="7">
    <source>
        <dbReference type="EMBL" id="GLR63928.1"/>
    </source>
</evidence>
<evidence type="ECO:0000256" key="3">
    <source>
        <dbReference type="ARBA" id="ARBA00022679"/>
    </source>
</evidence>
<evidence type="ECO:0000256" key="4">
    <source>
        <dbReference type="ARBA" id="ARBA00022691"/>
    </source>
</evidence>
<evidence type="ECO:0000256" key="2">
    <source>
        <dbReference type="ARBA" id="ARBA00022603"/>
    </source>
</evidence>
<keyword evidence="8" id="KW-1185">Reference proteome</keyword>
<evidence type="ECO:0000313" key="8">
    <source>
        <dbReference type="Proteomes" id="UP001156682"/>
    </source>
</evidence>
<keyword evidence="4" id="KW-0949">S-adenosyl-L-methionine</keyword>
<comment type="caution">
    <text evidence="7">The sequence shown here is derived from an EMBL/GenBank/DDBJ whole genome shotgun (WGS) entry which is preliminary data.</text>
</comment>
<gene>
    <name evidence="7" type="ORF">GCM10007878_13660</name>
</gene>
<evidence type="ECO:0000256" key="1">
    <source>
        <dbReference type="ARBA" id="ARBA00011975"/>
    </source>
</evidence>
<dbReference type="InterPro" id="IPR001525">
    <property type="entry name" value="C5_MeTfrase"/>
</dbReference>
<organism evidence="7 8">
    <name type="scientific">Marinospirillum insulare</name>
    <dbReference type="NCBI Taxonomy" id="217169"/>
    <lineage>
        <taxon>Bacteria</taxon>
        <taxon>Pseudomonadati</taxon>
        <taxon>Pseudomonadota</taxon>
        <taxon>Gammaproteobacteria</taxon>
        <taxon>Oceanospirillales</taxon>
        <taxon>Oceanospirillaceae</taxon>
        <taxon>Marinospirillum</taxon>
    </lineage>
</organism>
<dbReference type="PANTHER" id="PTHR10629">
    <property type="entry name" value="CYTOSINE-SPECIFIC METHYLTRANSFERASE"/>
    <property type="match status" value="1"/>
</dbReference>
<evidence type="ECO:0000256" key="5">
    <source>
        <dbReference type="ARBA" id="ARBA00022747"/>
    </source>
</evidence>
<dbReference type="SUPFAM" id="SSF53335">
    <property type="entry name" value="S-adenosyl-L-methionine-dependent methyltransferases"/>
    <property type="match status" value="1"/>
</dbReference>
<sequence length="68" mass="8029">MENVYGLAQVKSANMIEEIYKSFQDIGYDVTHRELMAADYGVPQKRRRLFFVAAKNLHYFQYPQPTHC</sequence>
<keyword evidence="2" id="KW-0489">Methyltransferase</keyword>
<reference evidence="8" key="1">
    <citation type="journal article" date="2019" name="Int. J. Syst. Evol. Microbiol.">
        <title>The Global Catalogue of Microorganisms (GCM) 10K type strain sequencing project: providing services to taxonomists for standard genome sequencing and annotation.</title>
        <authorList>
            <consortium name="The Broad Institute Genomics Platform"/>
            <consortium name="The Broad Institute Genome Sequencing Center for Infectious Disease"/>
            <person name="Wu L."/>
            <person name="Ma J."/>
        </authorList>
    </citation>
    <scope>NUCLEOTIDE SEQUENCE [LARGE SCALE GENOMIC DNA]</scope>
    <source>
        <strain evidence="8">NBRC 100033</strain>
    </source>
</reference>
<dbReference type="EMBL" id="BSOR01000021">
    <property type="protein sequence ID" value="GLR63928.1"/>
    <property type="molecule type" value="Genomic_DNA"/>
</dbReference>
<proteinExistence type="predicted"/>
<keyword evidence="5" id="KW-0680">Restriction system</keyword>